<dbReference type="InterPro" id="IPR002547">
    <property type="entry name" value="tRNA-bd_dom"/>
</dbReference>
<accession>A0ABD7CN21</accession>
<dbReference type="Proteomes" id="UP000663464">
    <property type="component" value="Chromosome"/>
</dbReference>
<dbReference type="SUPFAM" id="SSF50249">
    <property type="entry name" value="Nucleic acid-binding proteins"/>
    <property type="match status" value="1"/>
</dbReference>
<dbReference type="PANTHER" id="PTHR11586">
    <property type="entry name" value="TRNA-AMINOACYLATION COFACTOR ARC1 FAMILY MEMBER"/>
    <property type="match status" value="1"/>
</dbReference>
<proteinExistence type="predicted"/>
<dbReference type="GO" id="GO:0000049">
    <property type="term" value="F:tRNA binding"/>
    <property type="evidence" value="ECO:0007669"/>
    <property type="project" value="UniProtKB-UniRule"/>
</dbReference>
<dbReference type="PANTHER" id="PTHR11586:SF37">
    <property type="entry name" value="TRNA-BINDING DOMAIN-CONTAINING PROTEIN"/>
    <property type="match status" value="1"/>
</dbReference>
<dbReference type="RefSeq" id="WP_041350290.1">
    <property type="nucleotide sequence ID" value="NZ_CP069280.1"/>
</dbReference>
<evidence type="ECO:0000256" key="2">
    <source>
        <dbReference type="ARBA" id="ARBA00022884"/>
    </source>
</evidence>
<dbReference type="Pfam" id="PF01588">
    <property type="entry name" value="tRNA_bind"/>
    <property type="match status" value="1"/>
</dbReference>
<dbReference type="InterPro" id="IPR012340">
    <property type="entry name" value="NA-bd_OB-fold"/>
</dbReference>
<dbReference type="PROSITE" id="PS50886">
    <property type="entry name" value="TRBD"/>
    <property type="match status" value="1"/>
</dbReference>
<name>A0ABD7CN21_CLOBO</name>
<gene>
    <name evidence="5" type="ORF">JQS73_03495</name>
</gene>
<keyword evidence="2 3" id="KW-0694">RNA-binding</keyword>
<dbReference type="AlphaFoldDB" id="A0ABD7CN21"/>
<organism evidence="5 6">
    <name type="scientific">Clostridium botulinum</name>
    <dbReference type="NCBI Taxonomy" id="1491"/>
    <lineage>
        <taxon>Bacteria</taxon>
        <taxon>Bacillati</taxon>
        <taxon>Bacillota</taxon>
        <taxon>Clostridia</taxon>
        <taxon>Eubacteriales</taxon>
        <taxon>Clostridiaceae</taxon>
        <taxon>Clostridium</taxon>
    </lineage>
</organism>
<protein>
    <submittedName>
        <fullName evidence="5">tRNA-binding protein</fullName>
    </submittedName>
</protein>
<evidence type="ECO:0000256" key="3">
    <source>
        <dbReference type="PROSITE-ProRule" id="PRU00209"/>
    </source>
</evidence>
<dbReference type="InterPro" id="IPR051270">
    <property type="entry name" value="Tyrosine-tRNA_ligase_regulator"/>
</dbReference>
<evidence type="ECO:0000313" key="6">
    <source>
        <dbReference type="Proteomes" id="UP000663464"/>
    </source>
</evidence>
<evidence type="ECO:0000313" key="5">
    <source>
        <dbReference type="EMBL" id="QRI54194.1"/>
    </source>
</evidence>
<evidence type="ECO:0000256" key="1">
    <source>
        <dbReference type="ARBA" id="ARBA00022555"/>
    </source>
</evidence>
<dbReference type="Gene3D" id="2.40.50.140">
    <property type="entry name" value="Nucleic acid-binding proteins"/>
    <property type="match status" value="1"/>
</dbReference>
<reference evidence="5 6" key="1">
    <citation type="journal article" date="2014" name="J. Infect. Dis.">
        <title>Molecular characterization of a novel botulinum neurotoxin type H gene.</title>
        <authorList>
            <person name="Dover N."/>
            <person name="Barash J.R."/>
            <person name="Hill K.K."/>
            <person name="Xie G."/>
            <person name="Arnon S.S."/>
        </authorList>
    </citation>
    <scope>NUCLEOTIDE SEQUENCE [LARGE SCALE GENOMIC DNA]</scope>
    <source>
        <strain evidence="5 6">IBCA10-7060</strain>
    </source>
</reference>
<evidence type="ECO:0000259" key="4">
    <source>
        <dbReference type="PROSITE" id="PS50886"/>
    </source>
</evidence>
<feature type="domain" description="TRNA-binding" evidence="4">
    <location>
        <begin position="13"/>
        <end position="116"/>
    </location>
</feature>
<dbReference type="EMBL" id="CP069280">
    <property type="protein sequence ID" value="QRI54194.1"/>
    <property type="molecule type" value="Genomic_DNA"/>
</dbReference>
<keyword evidence="1 3" id="KW-0820">tRNA-binding</keyword>
<sequence>MVAPVKANINMNVLDKIDIRVGTIKSVEDVEKSDKLVKLSVDFGEFTRTILVGMKGERDNPKEIEGKQALFVVNLASKKMAGEVSEGMLFDIGYADGIIPVLAQPEKPIPNGTRVG</sequence>